<dbReference type="GO" id="GO:0004671">
    <property type="term" value="F:protein C-terminal S-isoprenylcysteine carboxyl O-methyltransferase activity"/>
    <property type="evidence" value="ECO:0007669"/>
    <property type="project" value="UniProtKB-EC"/>
</dbReference>
<dbReference type="GO" id="GO:0032259">
    <property type="term" value="P:methylation"/>
    <property type="evidence" value="ECO:0007669"/>
    <property type="project" value="UniProtKB-KW"/>
</dbReference>
<organism evidence="6 8">
    <name type="scientific">Rotaria sordida</name>
    <dbReference type="NCBI Taxonomy" id="392033"/>
    <lineage>
        <taxon>Eukaryota</taxon>
        <taxon>Metazoa</taxon>
        <taxon>Spiralia</taxon>
        <taxon>Gnathifera</taxon>
        <taxon>Rotifera</taxon>
        <taxon>Eurotatoria</taxon>
        <taxon>Bdelloidea</taxon>
        <taxon>Philodinida</taxon>
        <taxon>Philodinidae</taxon>
        <taxon>Rotaria</taxon>
    </lineage>
</organism>
<protein>
    <recommendedName>
        <fullName evidence="5">Protein-S-isoprenylcysteine O-methyltransferase</fullName>
        <ecNumber evidence="5">2.1.1.100</ecNumber>
    </recommendedName>
</protein>
<evidence type="ECO:0000313" key="9">
    <source>
        <dbReference type="Proteomes" id="UP000663870"/>
    </source>
</evidence>
<keyword evidence="9" id="KW-1185">Reference proteome</keyword>
<dbReference type="InterPro" id="IPR007269">
    <property type="entry name" value="ICMT_MeTrfase"/>
</dbReference>
<proteinExistence type="inferred from homology"/>
<comment type="catalytic activity">
    <reaction evidence="5">
        <text>[protein]-C-terminal S-[(2E,6E)-farnesyl]-L-cysteine + S-adenosyl-L-methionine = [protein]-C-terminal S-[(2E,6E)-farnesyl]-L-cysteine methyl ester + S-adenosyl-L-homocysteine</text>
        <dbReference type="Rhea" id="RHEA:21672"/>
        <dbReference type="Rhea" id="RHEA-COMP:12125"/>
        <dbReference type="Rhea" id="RHEA-COMP:12126"/>
        <dbReference type="ChEBI" id="CHEBI:57856"/>
        <dbReference type="ChEBI" id="CHEBI:59789"/>
        <dbReference type="ChEBI" id="CHEBI:90510"/>
        <dbReference type="ChEBI" id="CHEBI:90511"/>
        <dbReference type="EC" id="2.1.1.100"/>
    </reaction>
</comment>
<feature type="transmembrane region" description="Helical" evidence="5">
    <location>
        <begin position="20"/>
        <end position="38"/>
    </location>
</feature>
<evidence type="ECO:0000256" key="1">
    <source>
        <dbReference type="ARBA" id="ARBA00004141"/>
    </source>
</evidence>
<comment type="caution">
    <text evidence="5">Lacks conserved residue(s) required for the propagation of feature annotation.</text>
</comment>
<comment type="subcellular location">
    <subcellularLocation>
        <location evidence="5">Endoplasmic reticulum membrane</location>
        <topology evidence="5">Multi-pass membrane protein</topology>
    </subcellularLocation>
    <subcellularLocation>
        <location evidence="1">Membrane</location>
        <topology evidence="1">Multi-pass membrane protein</topology>
    </subcellularLocation>
</comment>
<feature type="non-terminal residue" evidence="6">
    <location>
        <position position="1"/>
    </location>
</feature>
<dbReference type="EC" id="2.1.1.100" evidence="5"/>
<feature type="transmembrane region" description="Helical" evidence="5">
    <location>
        <begin position="74"/>
        <end position="93"/>
    </location>
</feature>
<evidence type="ECO:0000256" key="5">
    <source>
        <dbReference type="RuleBase" id="RU362022"/>
    </source>
</evidence>
<comment type="caution">
    <text evidence="6">The sequence shown here is derived from an EMBL/GenBank/DDBJ whole genome shotgun (WGS) entry which is preliminary data.</text>
</comment>
<keyword evidence="4 5" id="KW-0472">Membrane</keyword>
<dbReference type="Proteomes" id="UP000663854">
    <property type="component" value="Unassembled WGS sequence"/>
</dbReference>
<dbReference type="Proteomes" id="UP000663870">
    <property type="component" value="Unassembled WGS sequence"/>
</dbReference>
<evidence type="ECO:0000256" key="2">
    <source>
        <dbReference type="ARBA" id="ARBA00022692"/>
    </source>
</evidence>
<keyword evidence="3 5" id="KW-1133">Transmembrane helix</keyword>
<evidence type="ECO:0000313" key="6">
    <source>
        <dbReference type="EMBL" id="CAF1457475.1"/>
    </source>
</evidence>
<dbReference type="GO" id="GO:0005789">
    <property type="term" value="C:endoplasmic reticulum membrane"/>
    <property type="evidence" value="ECO:0007669"/>
    <property type="project" value="UniProtKB-SubCell"/>
</dbReference>
<evidence type="ECO:0000313" key="7">
    <source>
        <dbReference type="EMBL" id="CAF1640977.1"/>
    </source>
</evidence>
<keyword evidence="5" id="KW-0949">S-adenosyl-L-methionine</keyword>
<dbReference type="EMBL" id="CAJNOH010007432">
    <property type="protein sequence ID" value="CAF1457475.1"/>
    <property type="molecule type" value="Genomic_DNA"/>
</dbReference>
<dbReference type="Gene3D" id="1.20.120.1630">
    <property type="match status" value="1"/>
</dbReference>
<dbReference type="EMBL" id="CAJNOL010009087">
    <property type="protein sequence ID" value="CAF1640977.1"/>
    <property type="molecule type" value="Genomic_DNA"/>
</dbReference>
<reference evidence="6" key="1">
    <citation type="submission" date="2021-02" db="EMBL/GenBank/DDBJ databases">
        <authorList>
            <person name="Nowell W R."/>
        </authorList>
    </citation>
    <scope>NUCLEOTIDE SEQUENCE</scope>
</reference>
<evidence type="ECO:0000256" key="3">
    <source>
        <dbReference type="ARBA" id="ARBA00022989"/>
    </source>
</evidence>
<name>A0A815Q1Y0_9BILA</name>
<gene>
    <name evidence="7" type="ORF">JXQ802_LOCUS53189</name>
    <name evidence="6" type="ORF">PYM288_LOCUS36811</name>
</gene>
<evidence type="ECO:0000313" key="8">
    <source>
        <dbReference type="Proteomes" id="UP000663854"/>
    </source>
</evidence>
<keyword evidence="5" id="KW-0808">Transferase</keyword>
<sequence>MGASNPNVSSTNDYVPYEGIGSSFLVFIAPKIGKLLIWTLTSYQALYLFLQVFSPTSISMFFPQMSTSIDPLPFNPMSVIGTLGAFFTFELTIRSTHKLIKTGPYAYVRHPS</sequence>
<comment type="similarity">
    <text evidence="5">Belongs to the class VI-like SAM-binding methyltransferase superfamily. Isoprenylcysteine carboxyl methyltransferase family.</text>
</comment>
<dbReference type="Pfam" id="PF04140">
    <property type="entry name" value="ICMT"/>
    <property type="match status" value="1"/>
</dbReference>
<keyword evidence="5" id="KW-0256">Endoplasmic reticulum</keyword>
<feature type="transmembrane region" description="Helical" evidence="5">
    <location>
        <begin position="45"/>
        <end position="62"/>
    </location>
</feature>
<evidence type="ECO:0000256" key="4">
    <source>
        <dbReference type="ARBA" id="ARBA00023136"/>
    </source>
</evidence>
<accession>A0A815Q1Y0</accession>
<keyword evidence="2 5" id="KW-0812">Transmembrane</keyword>
<dbReference type="AlphaFoldDB" id="A0A815Q1Y0"/>
<keyword evidence="5" id="KW-0489">Methyltransferase</keyword>